<dbReference type="InterPro" id="IPR017800">
    <property type="entry name" value="ADOP"/>
</dbReference>
<dbReference type="InterPro" id="IPR050250">
    <property type="entry name" value="Macrolide_Exporter_MacB"/>
</dbReference>
<evidence type="ECO:0000313" key="10">
    <source>
        <dbReference type="EMBL" id="QSQ12200.1"/>
    </source>
</evidence>
<feature type="domain" description="ABC3 transporter permease C-terminal" evidence="8">
    <location>
        <begin position="368"/>
        <end position="451"/>
    </location>
</feature>
<dbReference type="PANTHER" id="PTHR30572">
    <property type="entry name" value="MEMBRANE COMPONENT OF TRANSPORTER-RELATED"/>
    <property type="match status" value="1"/>
</dbReference>
<evidence type="ECO:0000256" key="7">
    <source>
        <dbReference type="SAM" id="Phobius"/>
    </source>
</evidence>
<feature type="transmembrane region" description="Helical" evidence="7">
    <location>
        <begin position="458"/>
        <end position="482"/>
    </location>
</feature>
<dbReference type="Proteomes" id="UP000663090">
    <property type="component" value="Chromosome"/>
</dbReference>
<sequence>MGWMVDRYRTLRSLVWRERLEDDVAEELEFHLAMRTDELIARGMSPEQARAEALRRFGSVDTYRKQTHMIDKDMAHARRRIELWDMVQRETRQALRSLARSPTFAVMTVLTLALGLGATTALYSVVNAVVLRPLPYAAPEQLVSLESRVPGIDPEARWGLSEAGFFYFAREAPSLASLGVFSARSASLASDAGPVRVDTAWVSASMMDVLRVQPALGRLIPQGSDLPGAPRIAVLGHAFWVRQYGADPRVLGTVVRLDDVPTEIVGVMPPGLHLPEGAVDVWAPLTLDPARPPVNAHWLQGVGRLRDGVPVARAQAELTGLDSRLPELFPSAYSEEFMRQKGFATDVTPLKRHVLGDVDRVLWILFGAVALVLLIACANVANLFLVRAESRRRELAVRSALGAARADLSWHALTESLLLCFVAGALGLLLAWSALRLLTVLAPDHLPRLGEVGLDAHGVAFTFAISAVAGVVFGLFPLTQLGRSLSALRESGRGLTSSRRRNLVRWGMVVGQMGLAVVLLTAAGLMLRSFWGLYHVDPGLKTESALTFDFVLPGTRYGSYDTANRFHRELLTRLEAVPGVTHAGATSRLPLRNFNGCAALFTEEQGPLGDDSVCLPTPSASPGAFKALGIPLLKGREFTWEDLDGKADGVVVTKALAERFWPGQDPLGKGLRGNGHEQPYYRVIGVTGDIRAQGLDKPATQAVFFPLAPAENLPLWGPYRVMSVVIRTSTSEPERLAPVVRSIMKELDATVPVANLETLDRVVRQSPSVARATFSLLLLGIAGGMALLLSAVGLYGVISFIVGQRRGEIGIRVALGARASQVAGMVVLQVLRFAGLGIALGLVGALSMSHLLSALLFEVSPTDPLVIAGVCALLVIIAALASYGPARRASRVDPAEVLRSE</sequence>
<evidence type="ECO:0000256" key="2">
    <source>
        <dbReference type="ARBA" id="ARBA00022475"/>
    </source>
</evidence>
<dbReference type="PANTHER" id="PTHR30572:SF4">
    <property type="entry name" value="ABC TRANSPORTER PERMEASE YTRF"/>
    <property type="match status" value="1"/>
</dbReference>
<evidence type="ECO:0000256" key="4">
    <source>
        <dbReference type="ARBA" id="ARBA00022989"/>
    </source>
</evidence>
<evidence type="ECO:0000256" key="1">
    <source>
        <dbReference type="ARBA" id="ARBA00004651"/>
    </source>
</evidence>
<dbReference type="NCBIfam" id="TIGR03434">
    <property type="entry name" value="ADOP"/>
    <property type="match status" value="1"/>
</dbReference>
<dbReference type="NCBIfam" id="NF038403">
    <property type="entry name" value="perm_prefix_1"/>
    <property type="match status" value="1"/>
</dbReference>
<feature type="transmembrane region" description="Helical" evidence="7">
    <location>
        <begin position="503"/>
        <end position="527"/>
    </location>
</feature>
<feature type="transmembrane region" description="Helical" evidence="7">
    <location>
        <begin position="361"/>
        <end position="385"/>
    </location>
</feature>
<evidence type="ECO:0000256" key="3">
    <source>
        <dbReference type="ARBA" id="ARBA00022692"/>
    </source>
</evidence>
<feature type="transmembrane region" description="Helical" evidence="7">
    <location>
        <begin position="865"/>
        <end position="883"/>
    </location>
</feature>
<dbReference type="InterPro" id="IPR047928">
    <property type="entry name" value="Perm_prefix_1"/>
</dbReference>
<evidence type="ECO:0000259" key="9">
    <source>
        <dbReference type="Pfam" id="PF12704"/>
    </source>
</evidence>
<feature type="transmembrane region" description="Helical" evidence="7">
    <location>
        <begin position="774"/>
        <end position="802"/>
    </location>
</feature>
<keyword evidence="4 7" id="KW-1133">Transmembrane helix</keyword>
<dbReference type="Pfam" id="PF12704">
    <property type="entry name" value="MacB_PCD"/>
    <property type="match status" value="2"/>
</dbReference>
<keyword evidence="5 7" id="KW-0472">Membrane</keyword>
<proteinExistence type="inferred from homology"/>
<gene>
    <name evidence="10" type="ORF">JY572_28055</name>
</gene>
<dbReference type="InterPro" id="IPR025857">
    <property type="entry name" value="MacB_PCD"/>
</dbReference>
<accession>A0ABX7N0H2</accession>
<protein>
    <submittedName>
        <fullName evidence="10">ABC transporter permease</fullName>
    </submittedName>
</protein>
<feature type="domain" description="ABC3 transporter permease C-terminal" evidence="8">
    <location>
        <begin position="781"/>
        <end position="894"/>
    </location>
</feature>
<feature type="domain" description="MacB-like periplasmic core" evidence="9">
    <location>
        <begin position="106"/>
        <end position="320"/>
    </location>
</feature>
<keyword evidence="3 7" id="KW-0812">Transmembrane</keyword>
<evidence type="ECO:0000256" key="5">
    <source>
        <dbReference type="ARBA" id="ARBA00023136"/>
    </source>
</evidence>
<feature type="transmembrane region" description="Helical" evidence="7">
    <location>
        <begin position="104"/>
        <end position="126"/>
    </location>
</feature>
<comment type="similarity">
    <text evidence="6">Belongs to the ABC-4 integral membrane protein family.</text>
</comment>
<keyword evidence="2" id="KW-1003">Cell membrane</keyword>
<dbReference type="EMBL" id="CP071091">
    <property type="protein sequence ID" value="QSQ12200.1"/>
    <property type="molecule type" value="Genomic_DNA"/>
</dbReference>
<comment type="subcellular location">
    <subcellularLocation>
        <location evidence="1">Cell membrane</location>
        <topology evidence="1">Multi-pass membrane protein</topology>
    </subcellularLocation>
</comment>
<dbReference type="RefSeq" id="WP_206713930.1">
    <property type="nucleotide sequence ID" value="NZ_CP071091.1"/>
</dbReference>
<feature type="transmembrane region" description="Helical" evidence="7">
    <location>
        <begin position="417"/>
        <end position="438"/>
    </location>
</feature>
<evidence type="ECO:0000259" key="8">
    <source>
        <dbReference type="Pfam" id="PF02687"/>
    </source>
</evidence>
<evidence type="ECO:0000313" key="11">
    <source>
        <dbReference type="Proteomes" id="UP000663090"/>
    </source>
</evidence>
<name>A0ABX7N0H2_9BACT</name>
<organism evidence="10 11">
    <name type="scientific">Myxococcus landrumensis</name>
    <dbReference type="NCBI Taxonomy" id="2813577"/>
    <lineage>
        <taxon>Bacteria</taxon>
        <taxon>Pseudomonadati</taxon>
        <taxon>Myxococcota</taxon>
        <taxon>Myxococcia</taxon>
        <taxon>Myxococcales</taxon>
        <taxon>Cystobacterineae</taxon>
        <taxon>Myxococcaceae</taxon>
        <taxon>Myxococcus</taxon>
    </lineage>
</organism>
<evidence type="ECO:0000256" key="6">
    <source>
        <dbReference type="ARBA" id="ARBA00038076"/>
    </source>
</evidence>
<feature type="domain" description="MacB-like periplasmic core" evidence="9">
    <location>
        <begin position="563"/>
        <end position="727"/>
    </location>
</feature>
<dbReference type="Pfam" id="PF02687">
    <property type="entry name" value="FtsX"/>
    <property type="match status" value="2"/>
</dbReference>
<dbReference type="InterPro" id="IPR003838">
    <property type="entry name" value="ABC3_permease_C"/>
</dbReference>
<feature type="transmembrane region" description="Helical" evidence="7">
    <location>
        <begin position="822"/>
        <end position="845"/>
    </location>
</feature>
<reference evidence="10 11" key="1">
    <citation type="submission" date="2021-02" db="EMBL/GenBank/DDBJ databases">
        <title>De Novo genome assembly of isolated myxobacteria.</title>
        <authorList>
            <person name="Stevens D.C."/>
        </authorList>
    </citation>
    <scope>NUCLEOTIDE SEQUENCE [LARGE SCALE GENOMIC DNA]</scope>
    <source>
        <strain evidence="10 11">SCHIC003</strain>
    </source>
</reference>
<keyword evidence="11" id="KW-1185">Reference proteome</keyword>